<evidence type="ECO:0000313" key="1">
    <source>
        <dbReference type="EMBL" id="REC78974.1"/>
    </source>
</evidence>
<sequence length="362" mass="42072">MKILIDSTSYKQDKSLSKSDFSLLKDLGKKRIIELNIPWIVYKECITSSIQESQLDFNQAINKLLGLDKKGIHSSQYNEIRKNINKLNNLKIDFEDSTIKLWEEFINESNAILHSFNPNHSIAVFESYFTGSEPFKSLKNRDDIPDAFIYMIIKEISSKNKIILISNDNNIVSTCENDSNIVIFKTLKEFYTSKEFEPLQKKYNNLLTSEKYEEAINFVLENHKNIEDAALDFGNSLSNVEFEDPKLKSENNEGTIIGFSVEKVRLKNEEAQQIANQIFIPIEIHGYALIDYFIFKADYWCHPDHPQIADDWNDHYYRIEDEVNLTLTVILNLDIDQILQIKNSGEELELQINSFDSLQLNN</sequence>
<proteinExistence type="predicted"/>
<name>A0ABX9IRB1_9FLAO</name>
<reference evidence="1 2" key="1">
    <citation type="journal article" date="2010" name="Syst. Appl. Microbiol.">
        <title>Four new species of Chryseobacterium from the rhizosphere of coastal sand dune plants, Chryseobacterium elymi sp. nov., Chryseobacterium hagamense sp. nov., Chryseobacterium lathyri sp. nov. and Chryseobacterium rhizosphaerae sp. nov.</title>
        <authorList>
            <person name="Cho S.H."/>
            <person name="Lee K.S."/>
            <person name="Shin D.S."/>
            <person name="Han J.H."/>
            <person name="Park K.S."/>
            <person name="Lee C.H."/>
            <person name="Park K.H."/>
            <person name="Kim S.B."/>
        </authorList>
    </citation>
    <scope>NUCLEOTIDE SEQUENCE [LARGE SCALE GENOMIC DNA]</scope>
    <source>
        <strain evidence="1 2">KCTC 22548</strain>
    </source>
</reference>
<protein>
    <recommendedName>
        <fullName evidence="3">DUF4935 domain-containing protein</fullName>
    </recommendedName>
</protein>
<gene>
    <name evidence="1" type="ORF">DRF57_01480</name>
</gene>
<dbReference type="EMBL" id="QNUF01000001">
    <property type="protein sequence ID" value="REC78974.1"/>
    <property type="molecule type" value="Genomic_DNA"/>
</dbReference>
<organism evidence="1 2">
    <name type="scientific">Chryseobacterium rhizosphaerae</name>
    <dbReference type="NCBI Taxonomy" id="395937"/>
    <lineage>
        <taxon>Bacteria</taxon>
        <taxon>Pseudomonadati</taxon>
        <taxon>Bacteroidota</taxon>
        <taxon>Flavobacteriia</taxon>
        <taxon>Flavobacteriales</taxon>
        <taxon>Weeksellaceae</taxon>
        <taxon>Chryseobacterium group</taxon>
        <taxon>Chryseobacterium</taxon>
    </lineage>
</organism>
<dbReference type="RefSeq" id="WP_115916518.1">
    <property type="nucleotide sequence ID" value="NZ_BJYH01000019.1"/>
</dbReference>
<comment type="caution">
    <text evidence="1">The sequence shown here is derived from an EMBL/GenBank/DDBJ whole genome shotgun (WGS) entry which is preliminary data.</text>
</comment>
<dbReference type="Proteomes" id="UP000256491">
    <property type="component" value="Unassembled WGS sequence"/>
</dbReference>
<evidence type="ECO:0000313" key="2">
    <source>
        <dbReference type="Proteomes" id="UP000256491"/>
    </source>
</evidence>
<keyword evidence="2" id="KW-1185">Reference proteome</keyword>
<evidence type="ECO:0008006" key="3">
    <source>
        <dbReference type="Google" id="ProtNLM"/>
    </source>
</evidence>
<accession>A0ABX9IRB1</accession>